<evidence type="ECO:0000256" key="8">
    <source>
        <dbReference type="ARBA" id="ARBA00023064"/>
    </source>
</evidence>
<keyword evidence="6 10" id="KW-0418">Kinase</keyword>
<evidence type="ECO:0000256" key="7">
    <source>
        <dbReference type="ARBA" id="ARBA00022840"/>
    </source>
</evidence>
<keyword evidence="4 10" id="KW-0808">Transferase</keyword>
<dbReference type="NCBIfam" id="TIGR01313">
    <property type="entry name" value="therm_gnt_kin"/>
    <property type="match status" value="1"/>
</dbReference>
<evidence type="ECO:0000313" key="11">
    <source>
        <dbReference type="EMBL" id="TWJ15624.1"/>
    </source>
</evidence>
<dbReference type="Pfam" id="PF01202">
    <property type="entry name" value="SKI"/>
    <property type="match status" value="1"/>
</dbReference>
<dbReference type="GO" id="GO:0005524">
    <property type="term" value="F:ATP binding"/>
    <property type="evidence" value="ECO:0007669"/>
    <property type="project" value="UniProtKB-KW"/>
</dbReference>
<evidence type="ECO:0000256" key="2">
    <source>
        <dbReference type="ARBA" id="ARBA00008420"/>
    </source>
</evidence>
<dbReference type="AlphaFoldDB" id="A0A562VCL6"/>
<dbReference type="SUPFAM" id="SSF52540">
    <property type="entry name" value="P-loop containing nucleoside triphosphate hydrolases"/>
    <property type="match status" value="1"/>
</dbReference>
<comment type="similarity">
    <text evidence="2 10">Belongs to the gluconokinase GntK/GntV family.</text>
</comment>
<evidence type="ECO:0000256" key="3">
    <source>
        <dbReference type="ARBA" id="ARBA00012054"/>
    </source>
</evidence>
<dbReference type="EMBL" id="VLLL01000005">
    <property type="protein sequence ID" value="TWJ15624.1"/>
    <property type="molecule type" value="Genomic_DNA"/>
</dbReference>
<evidence type="ECO:0000256" key="6">
    <source>
        <dbReference type="ARBA" id="ARBA00022777"/>
    </source>
</evidence>
<evidence type="ECO:0000256" key="1">
    <source>
        <dbReference type="ARBA" id="ARBA00004761"/>
    </source>
</evidence>
<evidence type="ECO:0000256" key="9">
    <source>
        <dbReference type="ARBA" id="ARBA00048090"/>
    </source>
</evidence>
<keyword evidence="8" id="KW-0311">Gluconate utilization</keyword>
<dbReference type="PANTHER" id="PTHR43442:SF3">
    <property type="entry name" value="GLUCONOKINASE-RELATED"/>
    <property type="match status" value="1"/>
</dbReference>
<dbReference type="EC" id="2.7.1.12" evidence="3 10"/>
<dbReference type="GO" id="GO:0019521">
    <property type="term" value="P:D-gluconate metabolic process"/>
    <property type="evidence" value="ECO:0007669"/>
    <property type="project" value="UniProtKB-KW"/>
</dbReference>
<dbReference type="GO" id="GO:0046316">
    <property type="term" value="F:gluconokinase activity"/>
    <property type="evidence" value="ECO:0007669"/>
    <property type="project" value="UniProtKB-EC"/>
</dbReference>
<reference evidence="11 12" key="1">
    <citation type="journal article" date="2013" name="Stand. Genomic Sci.">
        <title>Genomic Encyclopedia of Type Strains, Phase I: The one thousand microbial genomes (KMG-I) project.</title>
        <authorList>
            <person name="Kyrpides N.C."/>
            <person name="Woyke T."/>
            <person name="Eisen J.A."/>
            <person name="Garrity G."/>
            <person name="Lilburn T.G."/>
            <person name="Beck B.J."/>
            <person name="Whitman W.B."/>
            <person name="Hugenholtz P."/>
            <person name="Klenk H.P."/>
        </authorList>
    </citation>
    <scope>NUCLEOTIDE SEQUENCE [LARGE SCALE GENOMIC DNA]</scope>
    <source>
        <strain evidence="11 12">DSM 45044</strain>
    </source>
</reference>
<dbReference type="Proteomes" id="UP000321617">
    <property type="component" value="Unassembled WGS sequence"/>
</dbReference>
<organism evidence="11 12">
    <name type="scientific">Stackebrandtia albiflava</name>
    <dbReference type="NCBI Taxonomy" id="406432"/>
    <lineage>
        <taxon>Bacteria</taxon>
        <taxon>Bacillati</taxon>
        <taxon>Actinomycetota</taxon>
        <taxon>Actinomycetes</taxon>
        <taxon>Glycomycetales</taxon>
        <taxon>Glycomycetaceae</taxon>
        <taxon>Stackebrandtia</taxon>
    </lineage>
</organism>
<comment type="caution">
    <text evidence="11">The sequence shown here is derived from an EMBL/GenBank/DDBJ whole genome shotgun (WGS) entry which is preliminary data.</text>
</comment>
<comment type="catalytic activity">
    <reaction evidence="9 10">
        <text>D-gluconate + ATP = 6-phospho-D-gluconate + ADP + H(+)</text>
        <dbReference type="Rhea" id="RHEA:19433"/>
        <dbReference type="ChEBI" id="CHEBI:15378"/>
        <dbReference type="ChEBI" id="CHEBI:18391"/>
        <dbReference type="ChEBI" id="CHEBI:30616"/>
        <dbReference type="ChEBI" id="CHEBI:58759"/>
        <dbReference type="ChEBI" id="CHEBI:456216"/>
        <dbReference type="EC" id="2.7.1.12"/>
    </reaction>
</comment>
<dbReference type="InterPro" id="IPR006001">
    <property type="entry name" value="Therm_gnt_kin"/>
</dbReference>
<sequence>MLAPLLARPPIDYGEAVDDMAVIVTGVSGSGKTTIGKLLAARMGWRFGDADDFHSPENIAKLSHGHPLTDEDRDPWLDAIGDWLDARHSEDVSLVLACSGLKRKYRERLRAGRPQVRLVYLHGSRQVIATRLAQRHGHYMKAHMLEGQIADLEEPGPDEPVVTVDVATTPQQIVAEIQTALDLPTPPAP</sequence>
<gene>
    <name evidence="11" type="ORF">LX16_1335</name>
</gene>
<dbReference type="CDD" id="cd02021">
    <property type="entry name" value="GntK"/>
    <property type="match status" value="1"/>
</dbReference>
<keyword evidence="5 10" id="KW-0547">Nucleotide-binding</keyword>
<name>A0A562VCL6_9ACTN</name>
<dbReference type="PANTHER" id="PTHR43442">
    <property type="entry name" value="GLUCONOKINASE-RELATED"/>
    <property type="match status" value="1"/>
</dbReference>
<evidence type="ECO:0000256" key="4">
    <source>
        <dbReference type="ARBA" id="ARBA00022679"/>
    </source>
</evidence>
<proteinExistence type="inferred from homology"/>
<dbReference type="FunFam" id="3.40.50.300:FF:000522">
    <property type="entry name" value="Gluconokinase"/>
    <property type="match status" value="1"/>
</dbReference>
<dbReference type="InterPro" id="IPR031322">
    <property type="entry name" value="Shikimate/glucono_kinase"/>
</dbReference>
<keyword evidence="7 10" id="KW-0067">ATP-binding</keyword>
<comment type="pathway">
    <text evidence="1">Carbohydrate acid metabolism.</text>
</comment>
<evidence type="ECO:0000313" key="12">
    <source>
        <dbReference type="Proteomes" id="UP000321617"/>
    </source>
</evidence>
<evidence type="ECO:0000256" key="10">
    <source>
        <dbReference type="RuleBase" id="RU363066"/>
    </source>
</evidence>
<protein>
    <recommendedName>
        <fullName evidence="3 10">Gluconokinase</fullName>
        <ecNumber evidence="3 10">2.7.1.12</ecNumber>
    </recommendedName>
</protein>
<dbReference type="Gene3D" id="3.40.50.300">
    <property type="entry name" value="P-loop containing nucleotide triphosphate hydrolases"/>
    <property type="match status" value="1"/>
</dbReference>
<dbReference type="InterPro" id="IPR027417">
    <property type="entry name" value="P-loop_NTPase"/>
</dbReference>
<evidence type="ECO:0000256" key="5">
    <source>
        <dbReference type="ARBA" id="ARBA00022741"/>
    </source>
</evidence>
<accession>A0A562VCL6</accession>
<keyword evidence="12" id="KW-1185">Reference proteome</keyword>
<dbReference type="GO" id="GO:0005737">
    <property type="term" value="C:cytoplasm"/>
    <property type="evidence" value="ECO:0007669"/>
    <property type="project" value="TreeGrafter"/>
</dbReference>